<gene>
    <name evidence="1" type="ORF">NC653_035864</name>
</gene>
<dbReference type="SUPFAM" id="SSF56672">
    <property type="entry name" value="DNA/RNA polymerases"/>
    <property type="match status" value="1"/>
</dbReference>
<dbReference type="Proteomes" id="UP001164929">
    <property type="component" value="Chromosome 16"/>
</dbReference>
<sequence length="195" mass="22203">MHKPCQPHLDAAYYVLRYLKSSPGQGLFFPSNSDFHIKVYCDADWASCPMTRRSVTGYYIFLGDAPISWKSKKQPTVSRSSAESEYRSMAAATSELIWLHSLLADLSVPHSQPMFLHCDNQSALHIATNPVFHERTKHIEIDCHFIREHLQSGLIAAQYVSTHFQLADILTKALGRDRFHFLLRKLGIQNLHAPP</sequence>
<dbReference type="InterPro" id="IPR043502">
    <property type="entry name" value="DNA/RNA_pol_sf"/>
</dbReference>
<dbReference type="PANTHER" id="PTHR11439:SF470">
    <property type="entry name" value="CYSTEINE-RICH RLK (RECEPTOR-LIKE PROTEIN KINASE) 8"/>
    <property type="match status" value="1"/>
</dbReference>
<dbReference type="AlphaFoldDB" id="A0AAD6PU75"/>
<dbReference type="CDD" id="cd09272">
    <property type="entry name" value="RNase_HI_RT_Ty1"/>
    <property type="match status" value="1"/>
</dbReference>
<organism evidence="1 2">
    <name type="scientific">Populus alba x Populus x berolinensis</name>
    <dbReference type="NCBI Taxonomy" id="444605"/>
    <lineage>
        <taxon>Eukaryota</taxon>
        <taxon>Viridiplantae</taxon>
        <taxon>Streptophyta</taxon>
        <taxon>Embryophyta</taxon>
        <taxon>Tracheophyta</taxon>
        <taxon>Spermatophyta</taxon>
        <taxon>Magnoliopsida</taxon>
        <taxon>eudicotyledons</taxon>
        <taxon>Gunneridae</taxon>
        <taxon>Pentapetalae</taxon>
        <taxon>rosids</taxon>
        <taxon>fabids</taxon>
        <taxon>Malpighiales</taxon>
        <taxon>Salicaceae</taxon>
        <taxon>Saliceae</taxon>
        <taxon>Populus</taxon>
    </lineage>
</organism>
<evidence type="ECO:0000313" key="2">
    <source>
        <dbReference type="Proteomes" id="UP001164929"/>
    </source>
</evidence>
<reference evidence="1 2" key="1">
    <citation type="journal article" date="2023" name="Mol. Ecol. Resour.">
        <title>Chromosome-level genome assembly of a triploid poplar Populus alba 'Berolinensis'.</title>
        <authorList>
            <person name="Chen S."/>
            <person name="Yu Y."/>
            <person name="Wang X."/>
            <person name="Wang S."/>
            <person name="Zhang T."/>
            <person name="Zhou Y."/>
            <person name="He R."/>
            <person name="Meng N."/>
            <person name="Wang Y."/>
            <person name="Liu W."/>
            <person name="Liu Z."/>
            <person name="Liu J."/>
            <person name="Guo Q."/>
            <person name="Huang H."/>
            <person name="Sederoff R.R."/>
            <person name="Wang G."/>
            <person name="Qu G."/>
            <person name="Chen S."/>
        </authorList>
    </citation>
    <scope>NUCLEOTIDE SEQUENCE [LARGE SCALE GENOMIC DNA]</scope>
    <source>
        <strain evidence="1">SC-2020</strain>
    </source>
</reference>
<proteinExistence type="predicted"/>
<accession>A0AAD6PU75</accession>
<dbReference type="EMBL" id="JAQIZT010000016">
    <property type="protein sequence ID" value="KAJ6967761.1"/>
    <property type="molecule type" value="Genomic_DNA"/>
</dbReference>
<comment type="caution">
    <text evidence="1">The sequence shown here is derived from an EMBL/GenBank/DDBJ whole genome shotgun (WGS) entry which is preliminary data.</text>
</comment>
<keyword evidence="2" id="KW-1185">Reference proteome</keyword>
<name>A0AAD6PU75_9ROSI</name>
<evidence type="ECO:0000313" key="1">
    <source>
        <dbReference type="EMBL" id="KAJ6967761.1"/>
    </source>
</evidence>
<protein>
    <submittedName>
        <fullName evidence="1">Uncharacterized protein</fullName>
    </submittedName>
</protein>
<dbReference type="PANTHER" id="PTHR11439">
    <property type="entry name" value="GAG-POL-RELATED RETROTRANSPOSON"/>
    <property type="match status" value="1"/>
</dbReference>